<dbReference type="AlphaFoldDB" id="A0A835GRG2"/>
<keyword evidence="1" id="KW-0175">Coiled coil</keyword>
<feature type="coiled-coil region" evidence="1">
    <location>
        <begin position="30"/>
        <end position="235"/>
    </location>
</feature>
<protein>
    <submittedName>
        <fullName evidence="3">Uncharacterized protein</fullName>
    </submittedName>
</protein>
<evidence type="ECO:0000313" key="3">
    <source>
        <dbReference type="EMBL" id="KAF9421853.1"/>
    </source>
</evidence>
<gene>
    <name evidence="3" type="ORF">HW555_002293</name>
</gene>
<name>A0A835GRG2_SPOEX</name>
<evidence type="ECO:0000313" key="4">
    <source>
        <dbReference type="Proteomes" id="UP000648187"/>
    </source>
</evidence>
<dbReference type="EMBL" id="JACKWZ010000021">
    <property type="protein sequence ID" value="KAF9421853.1"/>
    <property type="molecule type" value="Genomic_DNA"/>
</dbReference>
<accession>A0A835GRG2</accession>
<reference evidence="3" key="1">
    <citation type="submission" date="2020-08" db="EMBL/GenBank/DDBJ databases">
        <title>Spodoptera exigua strain:BAW_Kor-Di-RS1 Genome sequencing and assembly.</title>
        <authorList>
            <person name="Kim J."/>
            <person name="Nam H.Y."/>
            <person name="Kwon M."/>
            <person name="Choi J.H."/>
            <person name="Cho S.R."/>
            <person name="Kim G.-H."/>
        </authorList>
    </citation>
    <scope>NUCLEOTIDE SEQUENCE</scope>
    <source>
        <strain evidence="3">BAW_Kor-Di-RS1</strain>
        <tissue evidence="3">Whole-body</tissue>
    </source>
</reference>
<dbReference type="Proteomes" id="UP000648187">
    <property type="component" value="Unassembled WGS sequence"/>
</dbReference>
<evidence type="ECO:0000256" key="2">
    <source>
        <dbReference type="SAM" id="MobiDB-lite"/>
    </source>
</evidence>
<evidence type="ECO:0000256" key="1">
    <source>
        <dbReference type="SAM" id="Coils"/>
    </source>
</evidence>
<feature type="region of interest" description="Disordered" evidence="2">
    <location>
        <begin position="259"/>
        <end position="291"/>
    </location>
</feature>
<comment type="caution">
    <text evidence="3">The sequence shown here is derived from an EMBL/GenBank/DDBJ whole genome shotgun (WGS) entry which is preliminary data.</text>
</comment>
<proteinExistence type="predicted"/>
<organism evidence="3 4">
    <name type="scientific">Spodoptera exigua</name>
    <name type="common">Beet armyworm</name>
    <name type="synonym">Noctua fulgens</name>
    <dbReference type="NCBI Taxonomy" id="7107"/>
    <lineage>
        <taxon>Eukaryota</taxon>
        <taxon>Metazoa</taxon>
        <taxon>Ecdysozoa</taxon>
        <taxon>Arthropoda</taxon>
        <taxon>Hexapoda</taxon>
        <taxon>Insecta</taxon>
        <taxon>Pterygota</taxon>
        <taxon>Neoptera</taxon>
        <taxon>Endopterygota</taxon>
        <taxon>Lepidoptera</taxon>
        <taxon>Glossata</taxon>
        <taxon>Ditrysia</taxon>
        <taxon>Noctuoidea</taxon>
        <taxon>Noctuidae</taxon>
        <taxon>Amphipyrinae</taxon>
        <taxon>Spodoptera</taxon>
    </lineage>
</organism>
<sequence>MDSKPEEENIVLDGRLQNILNSLSRCKIDFTNENEECRKLREANSKLEIELKEVREMEKSHRYHLLTSREMIGNLQETVSQLVYLKRDVKKLREQLCVKESNIADVEKDKENVIQKQNDNILKLRSAYEKQIEEMKSDNKREIQQIQNECDAQVAQFTCAIEELRAKMREMEADHREKINVLVLEYEEKIQRESARVVQLQEELARETARTDLNIDAYRRRLEELEEKLKQSQFKQYLQNSYPSQYENHVERPYSANREPYTDYHSIDSNPVHDMPSTKFGGPSQNKPPKATNSLQVIYYDKNVGVAETPKPKSSEKKGLFHITKKRKLYNDKDFQDF</sequence>
<keyword evidence="4" id="KW-1185">Reference proteome</keyword>